<evidence type="ECO:0000259" key="1">
    <source>
        <dbReference type="Pfam" id="PF14534"/>
    </source>
</evidence>
<dbReference type="NCBIfam" id="TIGR02246">
    <property type="entry name" value="SgcJ/EcaC family oxidoreductase"/>
    <property type="match status" value="1"/>
</dbReference>
<proteinExistence type="predicted"/>
<protein>
    <submittedName>
        <fullName evidence="2">SgcJ/EcaC family oxidoreductase</fullName>
    </submittedName>
</protein>
<dbReference type="Pfam" id="PF14534">
    <property type="entry name" value="DUF4440"/>
    <property type="match status" value="1"/>
</dbReference>
<accession>A0ABX7FSU8</accession>
<sequence>MKNRKSDIEAIRRLFADMCEAWNNGDGPAFGQCFTEDADYVTFMGHHLRGRSQIAGVHQQLFNGPLKGSRLESSATEQPHPRFLSPDIAIILATGEAALANGAADPNDRGSINTNVVMKVDGQWKITAFHNCRVQSMPGGQFQK</sequence>
<dbReference type="RefSeq" id="WP_203355663.1">
    <property type="nucleotide sequence ID" value="NZ_CP069127.1"/>
</dbReference>
<dbReference type="Gene3D" id="3.10.450.50">
    <property type="match status" value="1"/>
</dbReference>
<organism evidence="2 3">
    <name type="scientific">Brevibacillus choshinensis</name>
    <dbReference type="NCBI Taxonomy" id="54911"/>
    <lineage>
        <taxon>Bacteria</taxon>
        <taxon>Bacillati</taxon>
        <taxon>Bacillota</taxon>
        <taxon>Bacilli</taxon>
        <taxon>Bacillales</taxon>
        <taxon>Paenibacillaceae</taxon>
        <taxon>Brevibacillus</taxon>
    </lineage>
</organism>
<feature type="domain" description="DUF4440" evidence="1">
    <location>
        <begin position="11"/>
        <end position="126"/>
    </location>
</feature>
<dbReference type="EMBL" id="CP069127">
    <property type="protein sequence ID" value="QRG68664.1"/>
    <property type="molecule type" value="Genomic_DNA"/>
</dbReference>
<dbReference type="SUPFAM" id="SSF54427">
    <property type="entry name" value="NTF2-like"/>
    <property type="match status" value="1"/>
</dbReference>
<dbReference type="InterPro" id="IPR032710">
    <property type="entry name" value="NTF2-like_dom_sf"/>
</dbReference>
<dbReference type="Proteomes" id="UP000596248">
    <property type="component" value="Chromosome"/>
</dbReference>
<reference evidence="2 3" key="1">
    <citation type="submission" date="2021-01" db="EMBL/GenBank/DDBJ databases">
        <title>Identification of strong promoters based on the transcriptome of Brevibacillus choshinensis.</title>
        <authorList>
            <person name="Yao D."/>
            <person name="Zhang K."/>
            <person name="Wu J."/>
        </authorList>
    </citation>
    <scope>NUCLEOTIDE SEQUENCE [LARGE SCALE GENOMIC DNA]</scope>
    <source>
        <strain evidence="2 3">HPD31-SP3</strain>
    </source>
</reference>
<keyword evidence="3" id="KW-1185">Reference proteome</keyword>
<dbReference type="InterPro" id="IPR011944">
    <property type="entry name" value="Steroid_delta5-4_isomerase"/>
</dbReference>
<evidence type="ECO:0000313" key="2">
    <source>
        <dbReference type="EMBL" id="QRG68664.1"/>
    </source>
</evidence>
<gene>
    <name evidence="2" type="ORF">JNE38_05805</name>
</gene>
<name>A0ABX7FSU8_BRECH</name>
<evidence type="ECO:0000313" key="3">
    <source>
        <dbReference type="Proteomes" id="UP000596248"/>
    </source>
</evidence>
<dbReference type="InterPro" id="IPR027843">
    <property type="entry name" value="DUF4440"/>
</dbReference>